<reference evidence="10 11" key="1">
    <citation type="submission" date="2018-06" db="EMBL/GenBank/DDBJ databases">
        <title>Streptacidiphilus pinicola sp. nov., isolated from pine grove soil.</title>
        <authorList>
            <person name="Roh S.G."/>
            <person name="Park S."/>
            <person name="Kim M.-K."/>
            <person name="Yun B.-R."/>
            <person name="Park J."/>
            <person name="Kim M.J."/>
            <person name="Kim Y.S."/>
            <person name="Kim S.B."/>
        </authorList>
    </citation>
    <scope>NUCLEOTIDE SEQUENCE [LARGE SCALE GENOMIC DNA]</scope>
    <source>
        <strain evidence="10 11">MMS16-CNU450</strain>
    </source>
</reference>
<dbReference type="Pfam" id="PF02910">
    <property type="entry name" value="Succ_DH_flav_C"/>
    <property type="match status" value="1"/>
</dbReference>
<evidence type="ECO:0000259" key="8">
    <source>
        <dbReference type="Pfam" id="PF00890"/>
    </source>
</evidence>
<evidence type="ECO:0000256" key="3">
    <source>
        <dbReference type="ARBA" id="ARBA00022827"/>
    </source>
</evidence>
<dbReference type="SUPFAM" id="SSF56425">
    <property type="entry name" value="Succinate dehydrogenase/fumarate reductase flavoprotein, catalytic domain"/>
    <property type="match status" value="1"/>
</dbReference>
<feature type="domain" description="FAD-dependent oxidoreductase 2 FAD-binding" evidence="8">
    <location>
        <begin position="10"/>
        <end position="429"/>
    </location>
</feature>
<proteinExistence type="predicted"/>
<keyword evidence="3" id="KW-0274">FAD</keyword>
<dbReference type="SUPFAM" id="SSF51905">
    <property type="entry name" value="FAD/NAD(P)-binding domain"/>
    <property type="match status" value="1"/>
</dbReference>
<dbReference type="PIRSF" id="PIRSF000171">
    <property type="entry name" value="SDHA_APRA_LASPO"/>
    <property type="match status" value="1"/>
</dbReference>
<dbReference type="GO" id="GO:0033765">
    <property type="term" value="F:steroid dehydrogenase activity, acting on the CH-CH group of donors"/>
    <property type="evidence" value="ECO:0007669"/>
    <property type="project" value="UniProtKB-ARBA"/>
</dbReference>
<feature type="active site" description="Proton acceptor" evidence="5">
    <location>
        <position position="322"/>
    </location>
</feature>
<evidence type="ECO:0000256" key="5">
    <source>
        <dbReference type="PIRSR" id="PIRSR000171-1"/>
    </source>
</evidence>
<dbReference type="FunFam" id="3.90.700.10:FF:000005">
    <property type="entry name" value="Succinate dehydrogenase flavoprotein subunit"/>
    <property type="match status" value="1"/>
</dbReference>
<dbReference type="Gene3D" id="3.50.50.60">
    <property type="entry name" value="FAD/NAD(P)-binding domain"/>
    <property type="match status" value="1"/>
</dbReference>
<evidence type="ECO:0000313" key="11">
    <source>
        <dbReference type="Proteomes" id="UP000248889"/>
    </source>
</evidence>
<dbReference type="FunFam" id="3.50.50.60:FF:000026">
    <property type="entry name" value="Succinate dehydrogenase flavoprotein subunit"/>
    <property type="match status" value="1"/>
</dbReference>
<dbReference type="PANTHER" id="PTHR11632:SF51">
    <property type="entry name" value="SUCCINATE DEHYDROGENASE [UBIQUINONE] FLAVOPROTEIN SUBUNIT, MITOCHONDRIAL"/>
    <property type="match status" value="1"/>
</dbReference>
<dbReference type="InterPro" id="IPR037099">
    <property type="entry name" value="Fum_R/Succ_DH_flav-like_C_sf"/>
</dbReference>
<dbReference type="PANTHER" id="PTHR11632">
    <property type="entry name" value="SUCCINATE DEHYDROGENASE 2 FLAVOPROTEIN SUBUNIT"/>
    <property type="match status" value="1"/>
</dbReference>
<evidence type="ECO:0000256" key="6">
    <source>
        <dbReference type="SAM" id="Coils"/>
    </source>
</evidence>
<keyword evidence="11" id="KW-1185">Reference proteome</keyword>
<dbReference type="AlphaFoldDB" id="A0A2X0KC97"/>
<dbReference type="NCBIfam" id="NF005866">
    <property type="entry name" value="PRK07803.1"/>
    <property type="match status" value="1"/>
</dbReference>
<name>A0A2X0KC97_9ACTN</name>
<evidence type="ECO:0000256" key="2">
    <source>
        <dbReference type="ARBA" id="ARBA00022630"/>
    </source>
</evidence>
<evidence type="ECO:0000256" key="1">
    <source>
        <dbReference type="ARBA" id="ARBA00001974"/>
    </source>
</evidence>
<dbReference type="PRINTS" id="PR00368">
    <property type="entry name" value="FADPNR"/>
</dbReference>
<evidence type="ECO:0000256" key="7">
    <source>
        <dbReference type="SAM" id="MobiDB-lite"/>
    </source>
</evidence>
<dbReference type="Pfam" id="PF00890">
    <property type="entry name" value="FAD_binding_2"/>
    <property type="match status" value="1"/>
</dbReference>
<feature type="coiled-coil region" evidence="6">
    <location>
        <begin position="498"/>
        <end position="525"/>
    </location>
</feature>
<evidence type="ECO:0000313" key="10">
    <source>
        <dbReference type="EMBL" id="RAG84630.1"/>
    </source>
</evidence>
<dbReference type="InterPro" id="IPR015939">
    <property type="entry name" value="Fum_Rdtase/Succ_DH_flav-like_C"/>
</dbReference>
<gene>
    <name evidence="10" type="ORF">DN069_15765</name>
</gene>
<protein>
    <submittedName>
        <fullName evidence="10">Fumarate reductase/succinate dehydrogenase flavoprotein subunit</fullName>
    </submittedName>
</protein>
<dbReference type="Gene3D" id="3.90.700.10">
    <property type="entry name" value="Succinate dehydrogenase/fumarate reductase flavoprotein, catalytic domain"/>
    <property type="match status" value="1"/>
</dbReference>
<dbReference type="Gene3D" id="1.20.58.100">
    <property type="entry name" value="Fumarate reductase/succinate dehydrogenase flavoprotein-like, C-terminal domain"/>
    <property type="match status" value="1"/>
</dbReference>
<sequence length="654" mass="72077">MTEVERHGFDVVVVGAGGAGLRAAIEAREHGKRTAIICKSLFGKAHTVMAEGGIAASMGNVNDQDNWQVHFRDTMRGGKFLNHWRMAELHAKEAPERVWELETWGALFDRTKDGRISQRNFGGHEYPRLAHVGDRTGLELIRTLQQKIVSLQQEDFREFGDYEARIKVFQEYTVTRVLKGGDRVSGVFGYQRESGRFFVIDAPAVVLATGGIGKSFKVTSNSWEYTGDGHALALLAGANLINMEFVQFHPTGMVWPPSVKGILVTESVRGDGGVLRNSDGKRFMFDYIPDVFREKYAQTEEEGDRWYQDQANNRRPPELLPRDEVARAINSEVKAGRGTPHGGVFLDVSTRLPAEEIRRRLPSMHHQFKELADVDITAEPMEVGPTCHYVMGGVEVDPDTASSSVPGLFAAGEVAGGMHGSNRLGGNSLSDLLVFGRRAGLHAAQYADEAAEDRPTVDQEQIDAAAEEALAPFSADGGENPYGLHQELQQSMNDLVGIIRREGEMAEALERLSALRERAENAAVEGHRQFNPGWHLALDLRNMLLVSECVARAALERQESRGGHTREDHPAMAAEWRRVLLACSLADKPAPGDGAITLQRKANPPIREDLLALFGVDELKKYLTEDELPGAEADLPPQRADADAEKKTENGAEH</sequence>
<keyword evidence="4" id="KW-0560">Oxidoreductase</keyword>
<dbReference type="SUPFAM" id="SSF46977">
    <property type="entry name" value="Succinate dehydrogenase/fumarate reductase flavoprotein C-terminal domain"/>
    <property type="match status" value="1"/>
</dbReference>
<feature type="compositionally biased region" description="Basic and acidic residues" evidence="7">
    <location>
        <begin position="640"/>
        <end position="654"/>
    </location>
</feature>
<evidence type="ECO:0000256" key="4">
    <source>
        <dbReference type="ARBA" id="ARBA00023002"/>
    </source>
</evidence>
<dbReference type="InterPro" id="IPR027477">
    <property type="entry name" value="Succ_DH/fumarate_Rdtase_cat_sf"/>
</dbReference>
<dbReference type="Proteomes" id="UP000248889">
    <property type="component" value="Unassembled WGS sequence"/>
</dbReference>
<dbReference type="OrthoDB" id="9805351at2"/>
<keyword evidence="6" id="KW-0175">Coiled coil</keyword>
<feature type="domain" description="Fumarate reductase/succinate dehydrogenase flavoprotein-like C-terminal" evidence="9">
    <location>
        <begin position="485"/>
        <end position="583"/>
    </location>
</feature>
<comment type="cofactor">
    <cofactor evidence="1">
        <name>FAD</name>
        <dbReference type="ChEBI" id="CHEBI:57692"/>
    </cofactor>
</comment>
<feature type="region of interest" description="Disordered" evidence="7">
    <location>
        <begin position="626"/>
        <end position="654"/>
    </location>
</feature>
<dbReference type="InterPro" id="IPR036188">
    <property type="entry name" value="FAD/NAD-bd_sf"/>
</dbReference>
<dbReference type="RefSeq" id="WP_111501622.1">
    <property type="nucleotide sequence ID" value="NZ_QKYN01000061.1"/>
</dbReference>
<dbReference type="InterPro" id="IPR030664">
    <property type="entry name" value="SdhA/FrdA/AprA"/>
</dbReference>
<comment type="caution">
    <text evidence="10">The sequence shown here is derived from an EMBL/GenBank/DDBJ whole genome shotgun (WGS) entry which is preliminary data.</text>
</comment>
<evidence type="ECO:0000259" key="9">
    <source>
        <dbReference type="Pfam" id="PF02910"/>
    </source>
</evidence>
<keyword evidence="2" id="KW-0285">Flavoprotein</keyword>
<dbReference type="InterPro" id="IPR003953">
    <property type="entry name" value="FAD-dep_OxRdtase_2_FAD-bd"/>
</dbReference>
<accession>A0A2X0KC97</accession>
<dbReference type="EMBL" id="QKYN01000061">
    <property type="protein sequence ID" value="RAG84630.1"/>
    <property type="molecule type" value="Genomic_DNA"/>
</dbReference>
<organism evidence="10 11">
    <name type="scientific">Streptacidiphilus pinicola</name>
    <dbReference type="NCBI Taxonomy" id="2219663"/>
    <lineage>
        <taxon>Bacteria</taxon>
        <taxon>Bacillati</taxon>
        <taxon>Actinomycetota</taxon>
        <taxon>Actinomycetes</taxon>
        <taxon>Kitasatosporales</taxon>
        <taxon>Streptomycetaceae</taxon>
        <taxon>Streptacidiphilus</taxon>
    </lineage>
</organism>